<dbReference type="STRING" id="6239.F26A1.1.1"/>
<dbReference type="PaxDb" id="6239-F26A1.1"/>
<sequence>MDVGIASTSNTNDVEFDDDFIRHARHMPINKLIEELAMLEHDNHPLLHTARRNFDKDRKVQKDRIECHRARAELKAKNDFNTRSAADQAECTLRLTELLDEFTKRSDEMDKTVLHEYGVIDIHKQQSAPPVFESNKKTLRGRGGGQLVEPVTYFNSNQNTRIPEFKLNLSFENPRIRQELDIIMNRPNSRRIIVCSVSIQKPKLVIDNKSFKHGEDVYAYNRIFGEMLAKLEIVTDKMINLKGANGWDSRQISATVEDLEEGRVTITKQRGKDKGL</sequence>
<proteinExistence type="evidence at protein level"/>
<dbReference type="eggNOG" id="ENOG502TGJB">
    <property type="taxonomic scope" value="Eukaryota"/>
</dbReference>
<dbReference type="InParanoid" id="Q19805"/>
<dbReference type="Bgee" id="WBGene00017801">
    <property type="expression patterns" value="Expressed in germ line (C elegans) and 4 other cell types or tissues"/>
</dbReference>
<dbReference type="KEGG" id="cel:CELE_F26A1.1"/>
<dbReference type="HOGENOM" id="CLU_1009131_0_0_1"/>
<accession>Q19805</accession>
<dbReference type="WormBase" id="F26A1.1">
    <property type="protein sequence ID" value="CE27757"/>
    <property type="gene ID" value="WBGene00017801"/>
</dbReference>
<dbReference type="OrthoDB" id="70376at2759"/>
<name>Q19805_CAEEL</name>
<dbReference type="AGR" id="WB:WBGene00017801"/>
<evidence type="ECO:0000313" key="3">
    <source>
        <dbReference type="WormBase" id="F26A1.1"/>
    </source>
</evidence>
<reference evidence="1 2" key="1">
    <citation type="journal article" date="1998" name="Science">
        <title>Genome sequence of the nematode C. elegans: a platform for investigating biology.</title>
        <authorList>
            <consortium name="The C. elegans sequencing consortium"/>
            <person name="Sulson J.E."/>
            <person name="Waterston R."/>
        </authorList>
    </citation>
    <scope>NUCLEOTIDE SEQUENCE [LARGE SCALE GENOMIC DNA]</scope>
    <source>
        <strain evidence="1 2">Bristol N2</strain>
    </source>
</reference>
<evidence type="ECO:0000313" key="1">
    <source>
        <dbReference type="EMBL" id="CCD66793.1"/>
    </source>
</evidence>
<keyword evidence="2" id="KW-1185">Reference proteome</keyword>
<organism evidence="1 2">
    <name type="scientific">Caenorhabditis elegans</name>
    <dbReference type="NCBI Taxonomy" id="6239"/>
    <lineage>
        <taxon>Eukaryota</taxon>
        <taxon>Metazoa</taxon>
        <taxon>Ecdysozoa</taxon>
        <taxon>Nematoda</taxon>
        <taxon>Chromadorea</taxon>
        <taxon>Rhabditida</taxon>
        <taxon>Rhabditina</taxon>
        <taxon>Rhabditomorpha</taxon>
        <taxon>Rhabditoidea</taxon>
        <taxon>Rhabditidae</taxon>
        <taxon>Peloderinae</taxon>
        <taxon>Caenorhabditis</taxon>
    </lineage>
</organism>
<gene>
    <name evidence="1" type="ORF">CELE_F26A1.1</name>
    <name evidence="1 3" type="ORF">F26A1.1</name>
</gene>
<dbReference type="EMBL" id="BX284603">
    <property type="protein sequence ID" value="CCD66793.1"/>
    <property type="molecule type" value="Genomic_DNA"/>
</dbReference>
<dbReference type="PeptideAtlas" id="Q19805"/>
<dbReference type="PIR" id="T16164">
    <property type="entry name" value="T16164"/>
</dbReference>
<evidence type="ECO:0007829" key="4">
    <source>
        <dbReference type="PeptideAtlas" id="Q19805"/>
    </source>
</evidence>
<dbReference type="UCSC" id="F26A1.1">
    <property type="organism name" value="c. elegans"/>
</dbReference>
<dbReference type="CTD" id="175642"/>
<evidence type="ECO:0000313" key="2">
    <source>
        <dbReference type="Proteomes" id="UP000001940"/>
    </source>
</evidence>
<dbReference type="OMA" id="MEKRIEW"/>
<dbReference type="Proteomes" id="UP000001940">
    <property type="component" value="Chromosome III"/>
</dbReference>
<protein>
    <submittedName>
        <fullName evidence="1">Non-structural maintenance of chromosomes element 4</fullName>
    </submittedName>
</protein>
<dbReference type="AlphaFoldDB" id="Q19805"/>
<keyword evidence="4" id="KW-1267">Proteomics identification</keyword>
<dbReference type="RefSeq" id="NP_498006.1">
    <property type="nucleotide sequence ID" value="NM_065605.3"/>
</dbReference>
<dbReference type="SMR" id="Q19805"/>
<dbReference type="FunCoup" id="Q19805">
    <property type="interactions" value="499"/>
</dbReference>
<dbReference type="GeneID" id="175642"/>